<name>A0AAV4HRE3_9GAST</name>
<dbReference type="AlphaFoldDB" id="A0AAV4HRE3"/>
<feature type="compositionally biased region" description="Pro residues" evidence="1">
    <location>
        <begin position="26"/>
        <end position="42"/>
    </location>
</feature>
<sequence>MIPSGIDTKPCDAETTPDSTGRRQAPRPPQPPSGTVPAPRPGSPVRLVPQDWTYRKLTPAGQQQQDFTVASAAAGLEMAVRMNSSEAGGFKLLEEDALDDRPCAAVKKFVSSVLERKDMKDADVASSFRNVSSTVHTF</sequence>
<protein>
    <submittedName>
        <fullName evidence="2">Uncharacterized protein</fullName>
    </submittedName>
</protein>
<gene>
    <name evidence="2" type="ORF">ElyMa_001062100</name>
</gene>
<accession>A0AAV4HRE3</accession>
<evidence type="ECO:0000256" key="1">
    <source>
        <dbReference type="SAM" id="MobiDB-lite"/>
    </source>
</evidence>
<organism evidence="2 3">
    <name type="scientific">Elysia marginata</name>
    <dbReference type="NCBI Taxonomy" id="1093978"/>
    <lineage>
        <taxon>Eukaryota</taxon>
        <taxon>Metazoa</taxon>
        <taxon>Spiralia</taxon>
        <taxon>Lophotrochozoa</taxon>
        <taxon>Mollusca</taxon>
        <taxon>Gastropoda</taxon>
        <taxon>Heterobranchia</taxon>
        <taxon>Euthyneura</taxon>
        <taxon>Panpulmonata</taxon>
        <taxon>Sacoglossa</taxon>
        <taxon>Placobranchoidea</taxon>
        <taxon>Plakobranchidae</taxon>
        <taxon>Elysia</taxon>
    </lineage>
</organism>
<evidence type="ECO:0000313" key="2">
    <source>
        <dbReference type="EMBL" id="GFS00061.1"/>
    </source>
</evidence>
<comment type="caution">
    <text evidence="2">The sequence shown here is derived from an EMBL/GenBank/DDBJ whole genome shotgun (WGS) entry which is preliminary data.</text>
</comment>
<feature type="region of interest" description="Disordered" evidence="1">
    <location>
        <begin position="1"/>
        <end position="47"/>
    </location>
</feature>
<evidence type="ECO:0000313" key="3">
    <source>
        <dbReference type="Proteomes" id="UP000762676"/>
    </source>
</evidence>
<dbReference type="Proteomes" id="UP000762676">
    <property type="component" value="Unassembled WGS sequence"/>
</dbReference>
<proteinExistence type="predicted"/>
<reference evidence="2 3" key="1">
    <citation type="journal article" date="2021" name="Elife">
        <title>Chloroplast acquisition without the gene transfer in kleptoplastic sea slugs, Plakobranchus ocellatus.</title>
        <authorList>
            <person name="Maeda T."/>
            <person name="Takahashi S."/>
            <person name="Yoshida T."/>
            <person name="Shimamura S."/>
            <person name="Takaki Y."/>
            <person name="Nagai Y."/>
            <person name="Toyoda A."/>
            <person name="Suzuki Y."/>
            <person name="Arimoto A."/>
            <person name="Ishii H."/>
            <person name="Satoh N."/>
            <person name="Nishiyama T."/>
            <person name="Hasebe M."/>
            <person name="Maruyama T."/>
            <person name="Minagawa J."/>
            <person name="Obokata J."/>
            <person name="Shigenobu S."/>
        </authorList>
    </citation>
    <scope>NUCLEOTIDE SEQUENCE [LARGE SCALE GENOMIC DNA]</scope>
</reference>
<dbReference type="EMBL" id="BMAT01002141">
    <property type="protein sequence ID" value="GFS00061.1"/>
    <property type="molecule type" value="Genomic_DNA"/>
</dbReference>
<keyword evidence="3" id="KW-1185">Reference proteome</keyword>